<keyword evidence="7" id="KW-0325">Glycoprotein</keyword>
<dbReference type="Gene3D" id="3.20.20.80">
    <property type="entry name" value="Glycosidases"/>
    <property type="match status" value="1"/>
</dbReference>
<dbReference type="InterPro" id="IPR004886">
    <property type="entry name" value="Glucanosyltransferase"/>
</dbReference>
<gene>
    <name evidence="11" type="ORF">EYC80_009384</name>
</gene>
<name>A0A5N6JXP8_MONLA</name>
<evidence type="ECO:0000256" key="8">
    <source>
        <dbReference type="ARBA" id="ARBA00023288"/>
    </source>
</evidence>
<keyword evidence="3 9" id="KW-0336">GPI-anchor</keyword>
<keyword evidence="8 9" id="KW-0449">Lipoprotein</keyword>
<feature type="compositionally biased region" description="Low complexity" evidence="10">
    <location>
        <begin position="435"/>
        <end position="494"/>
    </location>
</feature>
<evidence type="ECO:0000313" key="11">
    <source>
        <dbReference type="EMBL" id="KAB8293908.1"/>
    </source>
</evidence>
<dbReference type="EC" id="2.4.1.-" evidence="9"/>
<evidence type="ECO:0000256" key="5">
    <source>
        <dbReference type="ARBA" id="ARBA00022729"/>
    </source>
</evidence>
<proteinExistence type="inferred from homology"/>
<feature type="signal peptide" evidence="9">
    <location>
        <begin position="1"/>
        <end position="20"/>
    </location>
</feature>
<dbReference type="Proteomes" id="UP000326757">
    <property type="component" value="Unassembled WGS sequence"/>
</dbReference>
<dbReference type="GO" id="GO:0042124">
    <property type="term" value="F:1,3-beta-glucanosyltransferase activity"/>
    <property type="evidence" value="ECO:0007669"/>
    <property type="project" value="TreeGrafter"/>
</dbReference>
<dbReference type="EMBL" id="VIGI01000011">
    <property type="protein sequence ID" value="KAB8293908.1"/>
    <property type="molecule type" value="Genomic_DNA"/>
</dbReference>
<dbReference type="OrthoDB" id="421038at2759"/>
<feature type="region of interest" description="Disordered" evidence="10">
    <location>
        <begin position="418"/>
        <end position="496"/>
    </location>
</feature>
<evidence type="ECO:0000256" key="6">
    <source>
        <dbReference type="ARBA" id="ARBA00023136"/>
    </source>
</evidence>
<feature type="chain" id="PRO_5025078342" description="1,3-beta-glucanosyltransferase" evidence="9">
    <location>
        <begin position="21"/>
        <end position="517"/>
    </location>
</feature>
<dbReference type="GO" id="GO:0031505">
    <property type="term" value="P:fungal-type cell wall organization"/>
    <property type="evidence" value="ECO:0007669"/>
    <property type="project" value="TreeGrafter"/>
</dbReference>
<dbReference type="GO" id="GO:0098552">
    <property type="term" value="C:side of membrane"/>
    <property type="evidence" value="ECO:0007669"/>
    <property type="project" value="UniProtKB-KW"/>
</dbReference>
<keyword evidence="6 9" id="KW-0472">Membrane</keyword>
<evidence type="ECO:0000256" key="3">
    <source>
        <dbReference type="ARBA" id="ARBA00022622"/>
    </source>
</evidence>
<keyword evidence="12" id="KW-1185">Reference proteome</keyword>
<keyword evidence="4 9" id="KW-0808">Transferase</keyword>
<dbReference type="SUPFAM" id="SSF51445">
    <property type="entry name" value="(Trans)glycosidases"/>
    <property type="match status" value="1"/>
</dbReference>
<comment type="function">
    <text evidence="9">Splits internally a 1,3-beta-glucan molecule and transfers the newly generated reducing end (the donor) to the non-reducing end of another 1,3-beta-glucan molecule (the acceptor) forming a 1,3-beta linkage, resulting in the elongation of 1,3-beta-glucan chains in the cell wall.</text>
</comment>
<evidence type="ECO:0000256" key="7">
    <source>
        <dbReference type="ARBA" id="ARBA00023180"/>
    </source>
</evidence>
<evidence type="ECO:0000256" key="9">
    <source>
        <dbReference type="RuleBase" id="RU361209"/>
    </source>
</evidence>
<dbReference type="FunFam" id="3.20.20.80:FF:000032">
    <property type="entry name" value="1,3-beta-glucanosyltransferase"/>
    <property type="match status" value="1"/>
</dbReference>
<evidence type="ECO:0000256" key="2">
    <source>
        <dbReference type="ARBA" id="ARBA00007528"/>
    </source>
</evidence>
<comment type="caution">
    <text evidence="11">The sequence shown here is derived from an EMBL/GenBank/DDBJ whole genome shotgun (WGS) entry which is preliminary data.</text>
</comment>
<dbReference type="GO" id="GO:0071970">
    <property type="term" value="P:fungal-type cell wall (1-&gt;3)-beta-D-glucan biosynthetic process"/>
    <property type="evidence" value="ECO:0007669"/>
    <property type="project" value="TreeGrafter"/>
</dbReference>
<dbReference type="InterPro" id="IPR017853">
    <property type="entry name" value="GH"/>
</dbReference>
<dbReference type="PANTHER" id="PTHR31468">
    <property type="entry name" value="1,3-BETA-GLUCANOSYLTRANSFERASE GAS1"/>
    <property type="match status" value="1"/>
</dbReference>
<dbReference type="Pfam" id="PF03198">
    <property type="entry name" value="Glyco_hydro_72"/>
    <property type="match status" value="1"/>
</dbReference>
<sequence>MLASKIPATVLALCATVTVAVQPIEIQGSDFVNPTTGDRFQLLGVAYQPGGASGYKPSSGVDPLSDGAVCLRDAALMQKLGVNAIRVYNVDGSLNHDECASIFNEVGIYMLIDVNSPLIGESIDRSAPWTTYDVSYLERTFAVVEAFKDYPNTLLFFAGNEVINDDDTGKTVGPYMRAVTRDLKNYIANHSSRSIPVGYSAADVRDILDDTWNYLQCTTTKDDTDPSRVDLFALNSYSWCGDSSYTTSGYDTIVASFTNTSVPVFFSEYGCNVPAPRVFTEVPVLYGPLMTPVLSGGMVYEFSQETSNYGLVTINDDGSAELLSDYNTLQTQLNALDVASIQGQKARNTTTVAPVCHESLITSPNFSKSWTIPDVPPGAADVIKNGIKNPNNGKIVSVKNTKVTQKVTDAAGKTVSNLAIKPLANDESNSPSGETTGSKATSSSSSSSSASSSASASASVSASASASASSSSSSSSSATGAATGSSSTATTDKSSAARKIEGSMIVLAAMLGLGLLL</sequence>
<evidence type="ECO:0000256" key="10">
    <source>
        <dbReference type="SAM" id="MobiDB-lite"/>
    </source>
</evidence>
<comment type="similarity">
    <text evidence="2 9">Belongs to the glycosyl hydrolase 72 family.</text>
</comment>
<comment type="subcellular location">
    <subcellularLocation>
        <location evidence="1 9">Cell membrane</location>
        <topology evidence="1 9">Lipid-anchor</topology>
        <topology evidence="1 9">GPI-anchor</topology>
    </subcellularLocation>
</comment>
<evidence type="ECO:0000256" key="1">
    <source>
        <dbReference type="ARBA" id="ARBA00004609"/>
    </source>
</evidence>
<evidence type="ECO:0000313" key="12">
    <source>
        <dbReference type="Proteomes" id="UP000326757"/>
    </source>
</evidence>
<organism evidence="11 12">
    <name type="scientific">Monilinia laxa</name>
    <name type="common">Brown rot fungus</name>
    <name type="synonym">Sclerotinia laxa</name>
    <dbReference type="NCBI Taxonomy" id="61186"/>
    <lineage>
        <taxon>Eukaryota</taxon>
        <taxon>Fungi</taxon>
        <taxon>Dikarya</taxon>
        <taxon>Ascomycota</taxon>
        <taxon>Pezizomycotina</taxon>
        <taxon>Leotiomycetes</taxon>
        <taxon>Helotiales</taxon>
        <taxon>Sclerotiniaceae</taxon>
        <taxon>Monilinia</taxon>
    </lineage>
</organism>
<evidence type="ECO:0000256" key="4">
    <source>
        <dbReference type="ARBA" id="ARBA00022679"/>
    </source>
</evidence>
<dbReference type="GO" id="GO:0005886">
    <property type="term" value="C:plasma membrane"/>
    <property type="evidence" value="ECO:0007669"/>
    <property type="project" value="UniProtKB-SubCell"/>
</dbReference>
<protein>
    <recommendedName>
        <fullName evidence="9">1,3-beta-glucanosyltransferase</fullName>
        <ecNumber evidence="9">2.4.1.-</ecNumber>
    </recommendedName>
</protein>
<accession>A0A5N6JXP8</accession>
<dbReference type="AlphaFoldDB" id="A0A5N6JXP8"/>
<keyword evidence="5 9" id="KW-0732">Signal</keyword>
<reference evidence="11 12" key="1">
    <citation type="submission" date="2019-06" db="EMBL/GenBank/DDBJ databases">
        <title>Genome Sequence of the Brown Rot Fungal Pathogen Monilinia laxa.</title>
        <authorList>
            <person name="De Miccolis Angelini R.M."/>
            <person name="Landi L."/>
            <person name="Abate D."/>
            <person name="Pollastro S."/>
            <person name="Romanazzi G."/>
            <person name="Faretra F."/>
        </authorList>
    </citation>
    <scope>NUCLEOTIDE SEQUENCE [LARGE SCALE GENOMIC DNA]</scope>
    <source>
        <strain evidence="11 12">Mlax316</strain>
    </source>
</reference>
<dbReference type="PANTHER" id="PTHR31468:SF4">
    <property type="entry name" value="1,3-BETA-GLUCANOSYLTRANSFERASE GAS3-RELATED"/>
    <property type="match status" value="1"/>
</dbReference>